<dbReference type="AlphaFoldDB" id="A0A1U7HFM5"/>
<keyword evidence="8" id="KW-1185">Reference proteome</keyword>
<protein>
    <submittedName>
        <fullName evidence="7">Iron export ABC transporter permease subunit FetB</fullName>
    </submittedName>
</protein>
<dbReference type="Pfam" id="PF03649">
    <property type="entry name" value="UPF0014"/>
    <property type="match status" value="1"/>
</dbReference>
<comment type="caution">
    <text evidence="7">The sequence shown here is derived from an EMBL/GenBank/DDBJ whole genome shotgun (WGS) entry which is preliminary data.</text>
</comment>
<sequence>MNEFITLDFIDLGWSLGIIGIAVVLSSWQRLGLEGQLIFAAARSLLQLLVVGYIIAIIFALNNPIAVLGILGVMVTVAAIVARNRIGKKTKGMLPIIWGSLFVSSALSLSYIIILIVRPVTWYSPQYLIPLAGMVLGNAMNGASLAGERLASLISHNRLEVETYLCLGATPKQAIAAYRQEAIRISLIPTLNQMLVVGIVSLPGMFTGQVLAGVDPVDAASYQILILFAIALTNLLAALLVAEGVYRRFFNQNAQLTLP</sequence>
<dbReference type="OrthoDB" id="9791807at2"/>
<dbReference type="GO" id="GO:0005886">
    <property type="term" value="C:plasma membrane"/>
    <property type="evidence" value="ECO:0007669"/>
    <property type="project" value="TreeGrafter"/>
</dbReference>
<evidence type="ECO:0000256" key="5">
    <source>
        <dbReference type="ARBA" id="ARBA00023136"/>
    </source>
</evidence>
<dbReference type="RefSeq" id="WP_073599958.1">
    <property type="nucleotide sequence ID" value="NZ_MRCB01000014.1"/>
</dbReference>
<keyword evidence="5 6" id="KW-0472">Membrane</keyword>
<dbReference type="Proteomes" id="UP000186868">
    <property type="component" value="Unassembled WGS sequence"/>
</dbReference>
<evidence type="ECO:0000313" key="7">
    <source>
        <dbReference type="EMBL" id="OKH22351.1"/>
    </source>
</evidence>
<name>A0A1U7HFM5_9CYAN</name>
<evidence type="ECO:0000256" key="1">
    <source>
        <dbReference type="ARBA" id="ARBA00004141"/>
    </source>
</evidence>
<feature type="transmembrane region" description="Helical" evidence="6">
    <location>
        <begin position="220"/>
        <end position="242"/>
    </location>
</feature>
<evidence type="ECO:0000256" key="2">
    <source>
        <dbReference type="ARBA" id="ARBA00005268"/>
    </source>
</evidence>
<evidence type="ECO:0000256" key="4">
    <source>
        <dbReference type="ARBA" id="ARBA00022989"/>
    </source>
</evidence>
<dbReference type="PANTHER" id="PTHR30028:SF0">
    <property type="entry name" value="PROTEIN ALUMINUM SENSITIVE 3"/>
    <property type="match status" value="1"/>
</dbReference>
<evidence type="ECO:0000313" key="8">
    <source>
        <dbReference type="Proteomes" id="UP000186868"/>
    </source>
</evidence>
<dbReference type="InterPro" id="IPR005226">
    <property type="entry name" value="UPF0014_fam"/>
</dbReference>
<feature type="transmembrane region" description="Helical" evidence="6">
    <location>
        <begin position="12"/>
        <end position="28"/>
    </location>
</feature>
<dbReference type="EMBL" id="MRCB01000014">
    <property type="protein sequence ID" value="OKH22351.1"/>
    <property type="molecule type" value="Genomic_DNA"/>
</dbReference>
<reference evidence="7 8" key="1">
    <citation type="submission" date="2016-11" db="EMBL/GenBank/DDBJ databases">
        <title>Draft Genome Sequences of Nine Cyanobacterial Strains from Diverse Habitats.</title>
        <authorList>
            <person name="Zhu T."/>
            <person name="Hou S."/>
            <person name="Lu X."/>
            <person name="Hess W.R."/>
        </authorList>
    </citation>
    <scope>NUCLEOTIDE SEQUENCE [LARGE SCALE GENOMIC DNA]</scope>
    <source>
        <strain evidence="7 8">NIES-593</strain>
    </source>
</reference>
<evidence type="ECO:0000256" key="6">
    <source>
        <dbReference type="SAM" id="Phobius"/>
    </source>
</evidence>
<keyword evidence="4 6" id="KW-1133">Transmembrane helix</keyword>
<organism evidence="7 8">
    <name type="scientific">Hydrococcus rivularis NIES-593</name>
    <dbReference type="NCBI Taxonomy" id="1921803"/>
    <lineage>
        <taxon>Bacteria</taxon>
        <taxon>Bacillati</taxon>
        <taxon>Cyanobacteriota</taxon>
        <taxon>Cyanophyceae</taxon>
        <taxon>Pleurocapsales</taxon>
        <taxon>Hydrococcaceae</taxon>
        <taxon>Hydrococcus</taxon>
    </lineage>
</organism>
<feature type="transmembrane region" description="Helical" evidence="6">
    <location>
        <begin position="128"/>
        <end position="147"/>
    </location>
</feature>
<accession>A0A1U7HFM5</accession>
<gene>
    <name evidence="7" type="ORF">NIES593_12815</name>
</gene>
<comment type="subcellular location">
    <subcellularLocation>
        <location evidence="1">Membrane</location>
        <topology evidence="1">Multi-pass membrane protein</topology>
    </subcellularLocation>
</comment>
<evidence type="ECO:0000256" key="3">
    <source>
        <dbReference type="ARBA" id="ARBA00022692"/>
    </source>
</evidence>
<feature type="transmembrane region" description="Helical" evidence="6">
    <location>
        <begin position="65"/>
        <end position="82"/>
    </location>
</feature>
<keyword evidence="3 6" id="KW-0812">Transmembrane</keyword>
<comment type="similarity">
    <text evidence="2">Belongs to the UPF0014 family.</text>
</comment>
<dbReference type="PANTHER" id="PTHR30028">
    <property type="entry name" value="UPF0014 INNER MEMBRANE PROTEIN YBBM-RELATED"/>
    <property type="match status" value="1"/>
</dbReference>
<feature type="transmembrane region" description="Helical" evidence="6">
    <location>
        <begin position="94"/>
        <end position="116"/>
    </location>
</feature>
<proteinExistence type="inferred from homology"/>
<feature type="transmembrane region" description="Helical" evidence="6">
    <location>
        <begin position="40"/>
        <end position="59"/>
    </location>
</feature>